<name>A0A1L5F8C8_CLOKL</name>
<organism evidence="1 2">
    <name type="scientific">Clostridium kluyveri</name>
    <dbReference type="NCBI Taxonomy" id="1534"/>
    <lineage>
        <taxon>Bacteria</taxon>
        <taxon>Bacillati</taxon>
        <taxon>Bacillota</taxon>
        <taxon>Clostridia</taxon>
        <taxon>Eubacteriales</taxon>
        <taxon>Clostridiaceae</taxon>
        <taxon>Clostridium</taxon>
    </lineage>
</organism>
<sequence length="556" mass="65949">MQELKKYMAEYTDKVGNRYKWGVKVMEKEFNVTGTCIPEMHYMVDISNKLDKVFKLIEKGKYFVINRPRQYGKTTTLFLLNRELKKDNNYLPIKISFEAIDSETYNEMKSFLKSVMTQIINYFKFSKEKNMVEFIRKYNNKVNKMDEFSEFITDLVEYAEKKVVFIIDEVDKSSNNQLFLDFLGMLRNKYLLRNEGMDITFHSVILAGVHDVKSLKIKIRSDEEHKYNSPWNIASDFDVDMSFSKEEIGTMLDDYVKNKGVVLDKEYFSERLHFYTSGYPFLVSKLCKIMDEKIMSEGDLKWKKEYMDMAVKKLLNDDNTNFQSLIKNIENNRELYDFVRNIVLDGEDITYVKSDEIVNLGTLYGILKEENGNCKINNKIYEQLIYNHMMMKVIRNNEYAEISKYNYKSKFIKEDGSLDVKKVLIKFQEFMKHEYSRKRESFLEADGRLLFLAFISPIVNGTGFAFKEVQGGEEKRFDIVITYNKKMYILELKRWQGEEYHKKGLVQLGEYLDQYSLHRGYLLIFDLRKLKGEAGKVDEVRVKIGDREKNIVEVYC</sequence>
<dbReference type="EMBL" id="CP018335">
    <property type="protein sequence ID" value="APM39281.1"/>
    <property type="molecule type" value="Genomic_DNA"/>
</dbReference>
<proteinExistence type="predicted"/>
<dbReference type="AlphaFoldDB" id="A0A1L5F8C8"/>
<dbReference type="SUPFAM" id="SSF52540">
    <property type="entry name" value="P-loop containing nucleoside triphosphate hydrolases"/>
    <property type="match status" value="1"/>
</dbReference>
<evidence type="ECO:0000313" key="2">
    <source>
        <dbReference type="Proteomes" id="UP000184604"/>
    </source>
</evidence>
<dbReference type="InterPro" id="IPR027417">
    <property type="entry name" value="P-loop_NTPase"/>
</dbReference>
<dbReference type="Gene3D" id="3.40.50.300">
    <property type="entry name" value="P-loop containing nucleotide triphosphate hydrolases"/>
    <property type="match status" value="1"/>
</dbReference>
<reference evidence="1 2" key="1">
    <citation type="submission" date="2016-12" db="EMBL/GenBank/DDBJ databases">
        <title>Complete genome sequence of Clostridium kluyveri JZZ isolated from the pit mud of a Chinese flavor liquor-making factory.</title>
        <authorList>
            <person name="Wang Y."/>
        </authorList>
    </citation>
    <scope>NUCLEOTIDE SEQUENCE [LARGE SCALE GENOMIC DNA]</scope>
    <source>
        <strain evidence="1 2">JZZ</strain>
    </source>
</reference>
<dbReference type="OrthoDB" id="5486659at2"/>
<protein>
    <submittedName>
        <fullName evidence="1">AAA family ATPase</fullName>
    </submittedName>
</protein>
<evidence type="ECO:0000313" key="1">
    <source>
        <dbReference type="EMBL" id="APM39281.1"/>
    </source>
</evidence>
<dbReference type="Pfam" id="PF14516">
    <property type="entry name" value="AAA_35"/>
    <property type="match status" value="1"/>
</dbReference>
<dbReference type="Proteomes" id="UP000184604">
    <property type="component" value="Chromosome"/>
</dbReference>
<accession>A0A1L5F8C8</accession>
<gene>
    <name evidence="1" type="ORF">BS101_11265</name>
</gene>